<dbReference type="PROSITE" id="PS50975">
    <property type="entry name" value="ATP_GRASP"/>
    <property type="match status" value="1"/>
</dbReference>
<organism evidence="3 4">
    <name type="scientific">candidate division WS6 bacterium 36_33</name>
    <dbReference type="NCBI Taxonomy" id="1641388"/>
    <lineage>
        <taxon>Bacteria</taxon>
        <taxon>Candidatus Dojkabacteria</taxon>
    </lineage>
</organism>
<dbReference type="GO" id="GO:0005524">
    <property type="term" value="F:ATP binding"/>
    <property type="evidence" value="ECO:0007669"/>
    <property type="project" value="UniProtKB-UniRule"/>
</dbReference>
<name>A0A101GZB6_9BACT</name>
<dbReference type="Proteomes" id="UP000053469">
    <property type="component" value="Unassembled WGS sequence"/>
</dbReference>
<evidence type="ECO:0000313" key="4">
    <source>
        <dbReference type="Proteomes" id="UP000053469"/>
    </source>
</evidence>
<dbReference type="SUPFAM" id="SSF56059">
    <property type="entry name" value="Glutathione synthetase ATP-binding domain-like"/>
    <property type="match status" value="1"/>
</dbReference>
<dbReference type="AlphaFoldDB" id="A0A101GZB6"/>
<keyword evidence="1" id="KW-0547">Nucleotide-binding</keyword>
<dbReference type="Pfam" id="PF08443">
    <property type="entry name" value="RimK"/>
    <property type="match status" value="1"/>
</dbReference>
<dbReference type="Gene3D" id="3.30.470.20">
    <property type="entry name" value="ATP-grasp fold, B domain"/>
    <property type="match status" value="1"/>
</dbReference>
<keyword evidence="1" id="KW-0067">ATP-binding</keyword>
<evidence type="ECO:0000259" key="2">
    <source>
        <dbReference type="PROSITE" id="PS50975"/>
    </source>
</evidence>
<dbReference type="GO" id="GO:0009432">
    <property type="term" value="P:SOS response"/>
    <property type="evidence" value="ECO:0007669"/>
    <property type="project" value="TreeGrafter"/>
</dbReference>
<accession>A0A101GZB6</accession>
<feature type="domain" description="ATP-grasp" evidence="2">
    <location>
        <begin position="248"/>
        <end position="311"/>
    </location>
</feature>
<evidence type="ECO:0000313" key="3">
    <source>
        <dbReference type="EMBL" id="KUK67471.1"/>
    </source>
</evidence>
<protein>
    <submittedName>
        <fullName evidence="3">Seg</fullName>
    </submittedName>
</protein>
<proteinExistence type="predicted"/>
<comment type="caution">
    <text evidence="3">The sequence shown here is derived from an EMBL/GenBank/DDBJ whole genome shotgun (WGS) entry which is preliminary data.</text>
</comment>
<gene>
    <name evidence="3" type="ORF">XD87_0107</name>
</gene>
<sequence>MRYLIIDKRQRITGKTSTASKRLIQELEKKDYSYDLAYSNELEFILKDGNLTIKASGKNITEYSHIIFRGHSLSNEKEYHFKRYIIDYIDIYNSKNPKKRILVQNAQAIKNLPYYNKIATALFCVKNNFPYFDTYFRTDGDYLQDRDILNEYPLIMKDYTGENRIEKIEGKEKIKKNVFKIGSKDEYKNLGDIDTTHMFLQQFSPSEEDYRIFVKLGNVIGGWKRKAKGSFMTVKKGDYEMYNNPNPEIKEIAERFATLIQADFIAVDFMYINDKPYIQEISFHPGFKAYETKITEGNPTNIAEAIITAFRE</sequence>
<dbReference type="PANTHER" id="PTHR21621:SF0">
    <property type="entry name" value="BETA-CITRYLGLUTAMATE SYNTHASE B-RELATED"/>
    <property type="match status" value="1"/>
</dbReference>
<dbReference type="InterPro" id="IPR011761">
    <property type="entry name" value="ATP-grasp"/>
</dbReference>
<dbReference type="PANTHER" id="PTHR21621">
    <property type="entry name" value="RIBOSOMAL PROTEIN S6 MODIFICATION PROTEIN"/>
    <property type="match status" value="1"/>
</dbReference>
<reference evidence="4" key="1">
    <citation type="journal article" date="2015" name="MBio">
        <title>Genome-Resolved Metagenomic Analysis Reveals Roles for Candidate Phyla and Other Microbial Community Members in Biogeochemical Transformations in Oil Reservoirs.</title>
        <authorList>
            <person name="Hu P."/>
            <person name="Tom L."/>
            <person name="Singh A."/>
            <person name="Thomas B.C."/>
            <person name="Baker B.J."/>
            <person name="Piceno Y.M."/>
            <person name="Andersen G.L."/>
            <person name="Banfield J.F."/>
        </authorList>
    </citation>
    <scope>NUCLEOTIDE SEQUENCE [LARGE SCALE GENOMIC DNA]</scope>
</reference>
<dbReference type="GO" id="GO:0005737">
    <property type="term" value="C:cytoplasm"/>
    <property type="evidence" value="ECO:0007669"/>
    <property type="project" value="TreeGrafter"/>
</dbReference>
<dbReference type="GO" id="GO:0046872">
    <property type="term" value="F:metal ion binding"/>
    <property type="evidence" value="ECO:0007669"/>
    <property type="project" value="InterPro"/>
</dbReference>
<dbReference type="GO" id="GO:0018169">
    <property type="term" value="F:ribosomal S6-glutamic acid ligase activity"/>
    <property type="evidence" value="ECO:0007669"/>
    <property type="project" value="TreeGrafter"/>
</dbReference>
<dbReference type="InterPro" id="IPR013651">
    <property type="entry name" value="ATP-grasp_RimK-type"/>
</dbReference>
<evidence type="ECO:0000256" key="1">
    <source>
        <dbReference type="PROSITE-ProRule" id="PRU00409"/>
    </source>
</evidence>
<dbReference type="EMBL" id="LGGI01000008">
    <property type="protein sequence ID" value="KUK67471.1"/>
    <property type="molecule type" value="Genomic_DNA"/>
</dbReference>